<feature type="transmembrane region" description="Helical" evidence="7">
    <location>
        <begin position="123"/>
        <end position="141"/>
    </location>
</feature>
<comment type="similarity">
    <text evidence="2">Belongs to the chromate ion transporter (CHR) (TC 2.A.51) family.</text>
</comment>
<reference evidence="8 9" key="1">
    <citation type="journal article" date="2019" name="Int. J. Syst. Evol. Microbiol.">
        <title>The Global Catalogue of Microorganisms (GCM) 10K type strain sequencing project: providing services to taxonomists for standard genome sequencing and annotation.</title>
        <authorList>
            <consortium name="The Broad Institute Genomics Platform"/>
            <consortium name="The Broad Institute Genome Sequencing Center for Infectious Disease"/>
            <person name="Wu L."/>
            <person name="Ma J."/>
        </authorList>
    </citation>
    <scope>NUCLEOTIDE SEQUENCE [LARGE SCALE GENOMIC DNA]</scope>
    <source>
        <strain evidence="8 9">JCM 14736</strain>
    </source>
</reference>
<name>A0ABN2LN59_9MICO</name>
<evidence type="ECO:0000256" key="7">
    <source>
        <dbReference type="SAM" id="Phobius"/>
    </source>
</evidence>
<comment type="caution">
    <text evidence="8">The sequence shown here is derived from an EMBL/GenBank/DDBJ whole genome shotgun (WGS) entry which is preliminary data.</text>
</comment>
<dbReference type="InterPro" id="IPR014047">
    <property type="entry name" value="Chr_Tranpt_l_chain"/>
</dbReference>
<organism evidence="8 9">
    <name type="scientific">Leucobacter iarius</name>
    <dbReference type="NCBI Taxonomy" id="333963"/>
    <lineage>
        <taxon>Bacteria</taxon>
        <taxon>Bacillati</taxon>
        <taxon>Actinomycetota</taxon>
        <taxon>Actinomycetes</taxon>
        <taxon>Micrococcales</taxon>
        <taxon>Microbacteriaceae</taxon>
        <taxon>Leucobacter</taxon>
    </lineage>
</organism>
<keyword evidence="4 7" id="KW-0812">Transmembrane</keyword>
<dbReference type="EMBL" id="BAAAOB010000003">
    <property type="protein sequence ID" value="GAA1794095.1"/>
    <property type="molecule type" value="Genomic_DNA"/>
</dbReference>
<dbReference type="InterPro" id="IPR003370">
    <property type="entry name" value="Chromate_transpt"/>
</dbReference>
<feature type="transmembrane region" description="Helical" evidence="7">
    <location>
        <begin position="283"/>
        <end position="303"/>
    </location>
</feature>
<comment type="subcellular location">
    <subcellularLocation>
        <location evidence="1">Cell membrane</location>
        <topology evidence="1">Multi-pass membrane protein</topology>
    </subcellularLocation>
</comment>
<feature type="transmembrane region" description="Helical" evidence="7">
    <location>
        <begin position="315"/>
        <end position="339"/>
    </location>
</feature>
<evidence type="ECO:0000256" key="2">
    <source>
        <dbReference type="ARBA" id="ARBA00005262"/>
    </source>
</evidence>
<evidence type="ECO:0000313" key="9">
    <source>
        <dbReference type="Proteomes" id="UP001500851"/>
    </source>
</evidence>
<evidence type="ECO:0000313" key="8">
    <source>
        <dbReference type="EMBL" id="GAA1794095.1"/>
    </source>
</evidence>
<evidence type="ECO:0000256" key="5">
    <source>
        <dbReference type="ARBA" id="ARBA00022989"/>
    </source>
</evidence>
<keyword evidence="6 7" id="KW-0472">Membrane</keyword>
<evidence type="ECO:0000256" key="1">
    <source>
        <dbReference type="ARBA" id="ARBA00004651"/>
    </source>
</evidence>
<evidence type="ECO:0000256" key="3">
    <source>
        <dbReference type="ARBA" id="ARBA00022475"/>
    </source>
</evidence>
<dbReference type="PIRSF" id="PIRSF004810">
    <property type="entry name" value="ChrA"/>
    <property type="match status" value="1"/>
</dbReference>
<sequence>MSAGRPHRSVDPVQTGFVFEVFRVFLLLGVTSFGGPSAHIGYFHEAFVVRRRWITEVGFGELLALCQFLPGPASSQLGMGIGLHRAGMRGLIAAWIGFTLPSAVLMAAFAVGAPAISATLGTGWLLGLGAAAVAIIVQAVVGMARTFAAGGFGFLLAALTMLCTVAFPHPLAPAIAIAVAGAVGACRTERTGRPNRGSERSASDDASFRAPLRTGTAVTSLALFFGLLFALPVLASLSGSAALAGIDSISRAGALVFGGGHAVLPTLQAAFVDGGTVSPSSFFAGYGAAQAVPGPLFTFASYLGAAGAIPPGGAIGAAVATIAIFLPGTLLLVGVLPFWSRVRGFAAVHRALRAVTAAVVGLLAAALVGAIAASWFPDGAPQVPSIALSMLALATIATRRVPPWAVVLGSGLLGAAADAVSRGLAG</sequence>
<feature type="transmembrane region" description="Helical" evidence="7">
    <location>
        <begin position="221"/>
        <end position="246"/>
    </location>
</feature>
<feature type="transmembrane region" description="Helical" evidence="7">
    <location>
        <begin position="252"/>
        <end position="271"/>
    </location>
</feature>
<protein>
    <submittedName>
        <fullName evidence="8">Chromate efflux transporter</fullName>
    </submittedName>
</protein>
<dbReference type="RefSeq" id="WP_344032520.1">
    <property type="nucleotide sequence ID" value="NZ_BAAAOB010000003.1"/>
</dbReference>
<feature type="transmembrane region" description="Helical" evidence="7">
    <location>
        <begin position="351"/>
        <end position="373"/>
    </location>
</feature>
<accession>A0ABN2LN59</accession>
<feature type="transmembrane region" description="Helical" evidence="7">
    <location>
        <begin position="147"/>
        <end position="167"/>
    </location>
</feature>
<feature type="transmembrane region" description="Helical" evidence="7">
    <location>
        <begin position="92"/>
        <end position="111"/>
    </location>
</feature>
<keyword evidence="5 7" id="KW-1133">Transmembrane helix</keyword>
<feature type="transmembrane region" description="Helical" evidence="7">
    <location>
        <begin position="21"/>
        <end position="43"/>
    </location>
</feature>
<keyword evidence="3" id="KW-1003">Cell membrane</keyword>
<evidence type="ECO:0000256" key="6">
    <source>
        <dbReference type="ARBA" id="ARBA00023136"/>
    </source>
</evidence>
<dbReference type="Proteomes" id="UP001500851">
    <property type="component" value="Unassembled WGS sequence"/>
</dbReference>
<dbReference type="NCBIfam" id="TIGR00937">
    <property type="entry name" value="2A51"/>
    <property type="match status" value="1"/>
</dbReference>
<gene>
    <name evidence="8" type="primary">chrA</name>
    <name evidence="8" type="ORF">GCM10009768_23890</name>
</gene>
<proteinExistence type="inferred from homology"/>
<evidence type="ECO:0000256" key="4">
    <source>
        <dbReference type="ARBA" id="ARBA00022692"/>
    </source>
</evidence>
<dbReference type="Pfam" id="PF02417">
    <property type="entry name" value="Chromate_transp"/>
    <property type="match status" value="2"/>
</dbReference>
<dbReference type="PANTHER" id="PTHR33567">
    <property type="entry name" value="CHROMATE ION TRANSPORTER (EUROFUNG)"/>
    <property type="match status" value="1"/>
</dbReference>
<dbReference type="PANTHER" id="PTHR33567:SF3">
    <property type="entry name" value="CHROMATE ION TRANSPORTER (EUROFUNG)"/>
    <property type="match status" value="1"/>
</dbReference>
<keyword evidence="9" id="KW-1185">Reference proteome</keyword>